<gene>
    <name evidence="2" type="ORF">R1sor_003983</name>
</gene>
<dbReference type="AlphaFoldDB" id="A0ABD3H777"/>
<proteinExistence type="predicted"/>
<reference evidence="2 3" key="1">
    <citation type="submission" date="2024-09" db="EMBL/GenBank/DDBJ databases">
        <title>Chromosome-scale assembly of Riccia sorocarpa.</title>
        <authorList>
            <person name="Paukszto L."/>
        </authorList>
    </citation>
    <scope>NUCLEOTIDE SEQUENCE [LARGE SCALE GENOMIC DNA]</scope>
    <source>
        <strain evidence="2">LP-2024</strain>
        <tissue evidence="2">Aerial parts of the thallus</tissue>
    </source>
</reference>
<feature type="region of interest" description="Disordered" evidence="1">
    <location>
        <begin position="479"/>
        <end position="502"/>
    </location>
</feature>
<dbReference type="EMBL" id="JBJQOH010000006">
    <property type="protein sequence ID" value="KAL3685961.1"/>
    <property type="molecule type" value="Genomic_DNA"/>
</dbReference>
<evidence type="ECO:0000256" key="1">
    <source>
        <dbReference type="SAM" id="MobiDB-lite"/>
    </source>
</evidence>
<protein>
    <submittedName>
        <fullName evidence="2">Uncharacterized protein</fullName>
    </submittedName>
</protein>
<comment type="caution">
    <text evidence="2">The sequence shown here is derived from an EMBL/GenBank/DDBJ whole genome shotgun (WGS) entry which is preliminary data.</text>
</comment>
<sequence>MERFGFKSVSRDDYLEKVAAESRAWVKKSIEESEVEVVEMEELSGRETVLRRRRQPRWMLREVLRRQEEINESKNPFKSLNESTIRGWFTERGVFKPKIQNIISDPLYSGVVDLGPKLLRGVAGPNPPDVHTKLQRGPRKLGEWGPSAWASASDLEGRFMELIHAQRESGVIINSTVVQYLLRGFLLAHNPEILIEKGRPFSCSLRWIRNWLQIRMGWSFRSGTTKASKLPLDYEEQGRRMTLRIVFLVAAHRVPEELVVNMDQIGIRLLAISNERTYALKGSRDVAVCGRGDKRAVTVCVASSAAGYLLPFQVIFQGKTDAVVPRNVMLQRPLKAEFTKAFAIWCTEQIQVGISARVRPINIQLDFSIRKLRETTLNGLLLAHQHIGANQEMIRDGWRKCGLGEICHPHLQAEAIRMNCGGELLEDRAFVTAVEPETEPIDDLPMEVEWNVLNYESMVSQALAKLRIADANPFDFRGRSTRSGPSQFTEYLTDPNLESPWV</sequence>
<feature type="compositionally biased region" description="Polar residues" evidence="1">
    <location>
        <begin position="481"/>
        <end position="490"/>
    </location>
</feature>
<dbReference type="Proteomes" id="UP001633002">
    <property type="component" value="Unassembled WGS sequence"/>
</dbReference>
<evidence type="ECO:0000313" key="3">
    <source>
        <dbReference type="Proteomes" id="UP001633002"/>
    </source>
</evidence>
<evidence type="ECO:0000313" key="2">
    <source>
        <dbReference type="EMBL" id="KAL3685961.1"/>
    </source>
</evidence>
<accession>A0ABD3H777</accession>
<keyword evidence="3" id="KW-1185">Reference proteome</keyword>
<organism evidence="2 3">
    <name type="scientific">Riccia sorocarpa</name>
    <dbReference type="NCBI Taxonomy" id="122646"/>
    <lineage>
        <taxon>Eukaryota</taxon>
        <taxon>Viridiplantae</taxon>
        <taxon>Streptophyta</taxon>
        <taxon>Embryophyta</taxon>
        <taxon>Marchantiophyta</taxon>
        <taxon>Marchantiopsida</taxon>
        <taxon>Marchantiidae</taxon>
        <taxon>Marchantiales</taxon>
        <taxon>Ricciaceae</taxon>
        <taxon>Riccia</taxon>
    </lineage>
</organism>
<name>A0ABD3H777_9MARC</name>